<dbReference type="CDD" id="cd06262">
    <property type="entry name" value="metallo-hydrolase-like_MBL-fold"/>
    <property type="match status" value="1"/>
</dbReference>
<evidence type="ECO:0000313" key="7">
    <source>
        <dbReference type="Proteomes" id="UP000647416"/>
    </source>
</evidence>
<feature type="domain" description="Metallo-beta-lactamase" evidence="5">
    <location>
        <begin position="12"/>
        <end position="189"/>
    </location>
</feature>
<dbReference type="InterPro" id="IPR051453">
    <property type="entry name" value="MBL_Glyoxalase_II"/>
</dbReference>
<dbReference type="Pfam" id="PF00753">
    <property type="entry name" value="Lactamase_B"/>
    <property type="match status" value="1"/>
</dbReference>
<dbReference type="Gene3D" id="3.60.15.10">
    <property type="entry name" value="Ribonuclease Z/Hydroxyacylglutathione hydrolase-like"/>
    <property type="match status" value="1"/>
</dbReference>
<dbReference type="GO" id="GO:0016787">
    <property type="term" value="F:hydrolase activity"/>
    <property type="evidence" value="ECO:0007669"/>
    <property type="project" value="UniProtKB-KW"/>
</dbReference>
<dbReference type="AlphaFoldDB" id="A0A926F7J5"/>
<protein>
    <submittedName>
        <fullName evidence="6">MBL fold metallo-hydrolase</fullName>
    </submittedName>
</protein>
<keyword evidence="4" id="KW-0862">Zinc</keyword>
<dbReference type="SUPFAM" id="SSF56281">
    <property type="entry name" value="Metallo-hydrolase/oxidoreductase"/>
    <property type="match status" value="1"/>
</dbReference>
<dbReference type="RefSeq" id="WP_262431124.1">
    <property type="nucleotide sequence ID" value="NZ_JACRTE010000001.1"/>
</dbReference>
<dbReference type="GO" id="GO:0046872">
    <property type="term" value="F:metal ion binding"/>
    <property type="evidence" value="ECO:0007669"/>
    <property type="project" value="UniProtKB-KW"/>
</dbReference>
<evidence type="ECO:0000256" key="2">
    <source>
        <dbReference type="ARBA" id="ARBA00022723"/>
    </source>
</evidence>
<accession>A0A926F7J5</accession>
<evidence type="ECO:0000256" key="4">
    <source>
        <dbReference type="ARBA" id="ARBA00022833"/>
    </source>
</evidence>
<gene>
    <name evidence="6" type="ORF">H8706_00910</name>
</gene>
<evidence type="ECO:0000256" key="3">
    <source>
        <dbReference type="ARBA" id="ARBA00022801"/>
    </source>
</evidence>
<evidence type="ECO:0000313" key="6">
    <source>
        <dbReference type="EMBL" id="MBC8595430.1"/>
    </source>
</evidence>
<organism evidence="6 7">
    <name type="scientific">Qingrenia yutianensis</name>
    <dbReference type="NCBI Taxonomy" id="2763676"/>
    <lineage>
        <taxon>Bacteria</taxon>
        <taxon>Bacillati</taxon>
        <taxon>Bacillota</taxon>
        <taxon>Clostridia</taxon>
        <taxon>Eubacteriales</taxon>
        <taxon>Oscillospiraceae</taxon>
        <taxon>Qingrenia</taxon>
    </lineage>
</organism>
<keyword evidence="3" id="KW-0378">Hydrolase</keyword>
<keyword evidence="2" id="KW-0479">Metal-binding</keyword>
<proteinExistence type="predicted"/>
<comment type="cofactor">
    <cofactor evidence="1">
        <name>Zn(2+)</name>
        <dbReference type="ChEBI" id="CHEBI:29105"/>
    </cofactor>
</comment>
<dbReference type="Proteomes" id="UP000647416">
    <property type="component" value="Unassembled WGS sequence"/>
</dbReference>
<comment type="caution">
    <text evidence="6">The sequence shown here is derived from an EMBL/GenBank/DDBJ whole genome shotgun (WGS) entry which is preliminary data.</text>
</comment>
<name>A0A926F7J5_9FIRM</name>
<dbReference type="SMART" id="SM00849">
    <property type="entry name" value="Lactamase_B"/>
    <property type="match status" value="1"/>
</dbReference>
<sequence>MKTERLVLGALDTNCYIFYDENTKNAVLIDPAADGDTIISKIKQLGITVKYIIITHAHIDHIMALDEIAEFTKAPVVIHSDDKDTLNNDAFNLAVYFHTVSPKTKADIIVKNGDTLDLDGHEIKFIHTPGHNKGSMCILCGDTLFSGDTLFLMSVGRTDHYGGNQEKIIKSIKTRLFVLDENIRVYPGHGDPTTIGYEIENNMFVR</sequence>
<dbReference type="InterPro" id="IPR001279">
    <property type="entry name" value="Metallo-B-lactamas"/>
</dbReference>
<reference evidence="6" key="1">
    <citation type="submission" date="2020-08" db="EMBL/GenBank/DDBJ databases">
        <title>Genome public.</title>
        <authorList>
            <person name="Liu C."/>
            <person name="Sun Q."/>
        </authorList>
    </citation>
    <scope>NUCLEOTIDE SEQUENCE</scope>
    <source>
        <strain evidence="6">NSJ-50</strain>
    </source>
</reference>
<dbReference type="PANTHER" id="PTHR46233">
    <property type="entry name" value="HYDROXYACYLGLUTATHIONE HYDROLASE GLOC"/>
    <property type="match status" value="1"/>
</dbReference>
<keyword evidence="7" id="KW-1185">Reference proteome</keyword>
<dbReference type="EMBL" id="JACRTE010000001">
    <property type="protein sequence ID" value="MBC8595430.1"/>
    <property type="molecule type" value="Genomic_DNA"/>
</dbReference>
<dbReference type="InterPro" id="IPR036866">
    <property type="entry name" value="RibonucZ/Hydroxyglut_hydro"/>
</dbReference>
<evidence type="ECO:0000259" key="5">
    <source>
        <dbReference type="SMART" id="SM00849"/>
    </source>
</evidence>
<evidence type="ECO:0000256" key="1">
    <source>
        <dbReference type="ARBA" id="ARBA00001947"/>
    </source>
</evidence>
<dbReference type="PANTHER" id="PTHR46233:SF3">
    <property type="entry name" value="HYDROXYACYLGLUTATHIONE HYDROLASE GLOC"/>
    <property type="match status" value="1"/>
</dbReference>